<keyword evidence="3 6" id="KW-0436">Ligase</keyword>
<dbReference type="GO" id="GO:0044550">
    <property type="term" value="P:secondary metabolite biosynthetic process"/>
    <property type="evidence" value="ECO:0007669"/>
    <property type="project" value="TreeGrafter"/>
</dbReference>
<dbReference type="GO" id="GO:0031177">
    <property type="term" value="F:phosphopantetheine binding"/>
    <property type="evidence" value="ECO:0007669"/>
    <property type="project" value="TreeGrafter"/>
</dbReference>
<evidence type="ECO:0000259" key="5">
    <source>
        <dbReference type="Pfam" id="PF00501"/>
    </source>
</evidence>
<evidence type="ECO:0000313" key="6">
    <source>
        <dbReference type="EMBL" id="PVH97234.1"/>
    </source>
</evidence>
<dbReference type="InterPro" id="IPR000873">
    <property type="entry name" value="AMP-dep_synth/lig_dom"/>
</dbReference>
<proteinExistence type="inferred from homology"/>
<evidence type="ECO:0000256" key="1">
    <source>
        <dbReference type="ARBA" id="ARBA00022450"/>
    </source>
</evidence>
<dbReference type="GO" id="GO:0043041">
    <property type="term" value="P:amino acid activation for nonribosomal peptide biosynthetic process"/>
    <property type="evidence" value="ECO:0007669"/>
    <property type="project" value="TreeGrafter"/>
</dbReference>
<evidence type="ECO:0000256" key="4">
    <source>
        <dbReference type="ARBA" id="ARBA00029454"/>
    </source>
</evidence>
<comment type="similarity">
    <text evidence="4">Belongs to the NRP synthetase family.</text>
</comment>
<dbReference type="Proteomes" id="UP000244855">
    <property type="component" value="Unassembled WGS sequence"/>
</dbReference>
<evidence type="ECO:0000256" key="2">
    <source>
        <dbReference type="ARBA" id="ARBA00022553"/>
    </source>
</evidence>
<protein>
    <submittedName>
        <fullName evidence="6">AMP-dependent synthetase and ligase</fullName>
    </submittedName>
</protein>
<feature type="non-terminal residue" evidence="6">
    <location>
        <position position="1"/>
    </location>
</feature>
<keyword evidence="7" id="KW-1185">Reference proteome</keyword>
<keyword evidence="1" id="KW-0596">Phosphopantetheine</keyword>
<accession>A0A2V1DJE0</accession>
<dbReference type="GO" id="GO:0005737">
    <property type="term" value="C:cytoplasm"/>
    <property type="evidence" value="ECO:0007669"/>
    <property type="project" value="TreeGrafter"/>
</dbReference>
<dbReference type="EMBL" id="KZ805442">
    <property type="protein sequence ID" value="PVH97234.1"/>
    <property type="molecule type" value="Genomic_DNA"/>
</dbReference>
<feature type="domain" description="AMP-dependent synthetase/ligase" evidence="5">
    <location>
        <begin position="1"/>
        <end position="61"/>
    </location>
</feature>
<dbReference type="STRING" id="97972.A0A2V1DJE0"/>
<name>A0A2V1DJE0_9PLEO</name>
<feature type="non-terminal residue" evidence="6">
    <location>
        <position position="61"/>
    </location>
</feature>
<gene>
    <name evidence="6" type="ORF">DM02DRAFT_506805</name>
</gene>
<dbReference type="Gene3D" id="3.40.50.12780">
    <property type="entry name" value="N-terminal domain of ligase-like"/>
    <property type="match status" value="1"/>
</dbReference>
<sequence length="61" mass="6243">YNMYGPTEGTGGATIARLVAGRPVTIGRPNPTSRLYIMGRGGRPLPPGAVGEIHIAGVQVA</sequence>
<dbReference type="GO" id="GO:0016874">
    <property type="term" value="F:ligase activity"/>
    <property type="evidence" value="ECO:0007669"/>
    <property type="project" value="UniProtKB-KW"/>
</dbReference>
<dbReference type="Pfam" id="PF00501">
    <property type="entry name" value="AMP-binding"/>
    <property type="match status" value="1"/>
</dbReference>
<reference evidence="6 7" key="1">
    <citation type="journal article" date="2018" name="Sci. Rep.">
        <title>Comparative genomics provides insights into the lifestyle and reveals functional heterogeneity of dark septate endophytic fungi.</title>
        <authorList>
            <person name="Knapp D.G."/>
            <person name="Nemeth J.B."/>
            <person name="Barry K."/>
            <person name="Hainaut M."/>
            <person name="Henrissat B."/>
            <person name="Johnson J."/>
            <person name="Kuo A."/>
            <person name="Lim J.H.P."/>
            <person name="Lipzen A."/>
            <person name="Nolan M."/>
            <person name="Ohm R.A."/>
            <person name="Tamas L."/>
            <person name="Grigoriev I.V."/>
            <person name="Spatafora J.W."/>
            <person name="Nagy L.G."/>
            <person name="Kovacs G.M."/>
        </authorList>
    </citation>
    <scope>NUCLEOTIDE SEQUENCE [LARGE SCALE GENOMIC DNA]</scope>
    <source>
        <strain evidence="6 7">DSE2036</strain>
    </source>
</reference>
<dbReference type="SUPFAM" id="SSF56801">
    <property type="entry name" value="Acetyl-CoA synthetase-like"/>
    <property type="match status" value="1"/>
</dbReference>
<dbReference type="OrthoDB" id="416786at2759"/>
<dbReference type="PANTHER" id="PTHR45527:SF11">
    <property type="entry name" value="NONRIBOSOMAL PEPTIDE SYNTHETASE 5"/>
    <property type="match status" value="1"/>
</dbReference>
<evidence type="ECO:0000256" key="3">
    <source>
        <dbReference type="ARBA" id="ARBA00022598"/>
    </source>
</evidence>
<dbReference type="PANTHER" id="PTHR45527">
    <property type="entry name" value="NONRIBOSOMAL PEPTIDE SYNTHETASE"/>
    <property type="match status" value="1"/>
</dbReference>
<organism evidence="6 7">
    <name type="scientific">Periconia macrospinosa</name>
    <dbReference type="NCBI Taxonomy" id="97972"/>
    <lineage>
        <taxon>Eukaryota</taxon>
        <taxon>Fungi</taxon>
        <taxon>Dikarya</taxon>
        <taxon>Ascomycota</taxon>
        <taxon>Pezizomycotina</taxon>
        <taxon>Dothideomycetes</taxon>
        <taxon>Pleosporomycetidae</taxon>
        <taxon>Pleosporales</taxon>
        <taxon>Massarineae</taxon>
        <taxon>Periconiaceae</taxon>
        <taxon>Periconia</taxon>
    </lineage>
</organism>
<evidence type="ECO:0000313" key="7">
    <source>
        <dbReference type="Proteomes" id="UP000244855"/>
    </source>
</evidence>
<keyword evidence="2" id="KW-0597">Phosphoprotein</keyword>
<dbReference type="InterPro" id="IPR042099">
    <property type="entry name" value="ANL_N_sf"/>
</dbReference>
<dbReference type="AlphaFoldDB" id="A0A2V1DJE0"/>